<keyword evidence="5" id="KW-0999">Mitochondrion inner membrane</keyword>
<dbReference type="AlphaFoldDB" id="A0A9W9IM80"/>
<dbReference type="PANTHER" id="PTHR23030:SF39">
    <property type="entry name" value="PROGRAMMED CELL DEATH 6-INTERACTING PROTEIN"/>
    <property type="match status" value="1"/>
</dbReference>
<dbReference type="InterPro" id="IPR018108">
    <property type="entry name" value="MCP_transmembrane"/>
</dbReference>
<dbReference type="EMBL" id="JAPQKO010000002">
    <property type="protein sequence ID" value="KAJ5179706.1"/>
    <property type="molecule type" value="Genomic_DNA"/>
</dbReference>
<dbReference type="Pfam" id="PF13949">
    <property type="entry name" value="ALIX_LYPXL_bnd"/>
    <property type="match status" value="1"/>
</dbReference>
<evidence type="ECO:0000256" key="4">
    <source>
        <dbReference type="ARBA" id="ARBA00022737"/>
    </source>
</evidence>
<evidence type="ECO:0000256" key="6">
    <source>
        <dbReference type="ARBA" id="ARBA00022989"/>
    </source>
</evidence>
<sequence>MPSTNSAWIPDERARNLFLKKYKTQLSSAASTVVSTLAVAPLDNVKTRLQAHNFKNVFECMKYIWRNEGPRGFVAGSLPPLVSVTAVRVVNFTTYIRAKEYIDDVFKGVTGTSPIEECQKPGSSPTIASVLTFTGAGLAAGLVASPIACPFELAKNVVQTSVLMSNRAQAASARNPSIRAKSRLGTVDAIKQIVRRHGFRGLYTGFHLHALRDTVGTGMYFGVYETVKQLASKELGENKSFMGAPLIAGALCSTVPWFCTYPLDTRKTRAQSVLLGKSKEIGELSVAAAKSGMYKGLSIIILRTSINNMILLSMFEYLKASIEQLPERRAPRHGVARWGGTTSFSSTNDLSLSQAAFLDFDNDLIPFRRSHTVSLSDAITQYISSKYDQRPDMFADDLLIIDRLRSEAVNVQEPHVSGISRLVTYAAQLKWLGGKFPIDVGVDFAWYPAFGFNASRPANILFNLAALYSQLACALNQTTADGLKQACNYFCHAAGVLSHLRNDIIPDLRSSPPEDMDEMTLQSLEQLLLAQGQECFWQKAVKDGLKDVSIARLAAKVSDFYGDAGDLAVKSNAISTEWIHHMTAKNHHFAAAAQFRQSLDCLEKRKYGEEVARLRDGLNCVNEGLKESRWINRTVLGDLNGLKGRVMEDLKRAEKDNDVIYLSPVPPKSELKTIDRASMVASKAPSQVTDAISMLGSNGPLGQPLFAKLVPYAVHIAASIYSDRRDRLVNETLIGELESMTDKLRDLLSSLNLPGSLQALEKPLGLPPTLVSHAEEMRQQDGLNRLRRSVEDTAKVKSNDRSVYNEGVELLAAEKAEDNAARRKYGTDRWARETSEAAAPKIHTTANEINGYFTSAQSSDDLVERKLRDSEAVFRVLTGTNRDLESYVPSSRRAAIPVEVERESNKLRSCLSEVTRMENRRRRRIQALKDKARADDIHPALLNETARLERQFPMQAIQASQFEDLFEVQLRYYDSDGDMIAQERRDQDQIAEQVREANHAFTRAHKGDASTKERETALQDLENGYLKYKEIISNLEVGRKFYNDLAKIVGRFRDDAKAFVHQRRMEASQLEAYVIVDRTRTRPPITDTAGFPRDISNVTAMASLHLSQPHLRQPSQPPAQPPASAPARPAETNPPLTAPQPMRAAVAPPAVPTPGMWSPEMGIRFNSAGAPRGATPSAGPPNGAPRGGPTGIWDPSQGVRFS</sequence>
<keyword evidence="14" id="KW-1185">Reference proteome</keyword>
<comment type="similarity">
    <text evidence="9">Belongs to the palA/RIM20 family.</text>
</comment>
<proteinExistence type="inferred from homology"/>
<evidence type="ECO:0000256" key="2">
    <source>
        <dbReference type="ARBA" id="ARBA00022448"/>
    </source>
</evidence>
<dbReference type="InterPro" id="IPR038499">
    <property type="entry name" value="BRO1_sf"/>
</dbReference>
<feature type="compositionally biased region" description="Low complexity" evidence="11">
    <location>
        <begin position="1139"/>
        <end position="1148"/>
    </location>
</feature>
<feature type="repeat" description="Solcar" evidence="10">
    <location>
        <begin position="240"/>
        <end position="321"/>
    </location>
</feature>
<dbReference type="Proteomes" id="UP001146351">
    <property type="component" value="Unassembled WGS sequence"/>
</dbReference>
<keyword evidence="6" id="KW-1133">Transmembrane helix</keyword>
<keyword evidence="3 10" id="KW-0812">Transmembrane</keyword>
<dbReference type="CDD" id="cd09241">
    <property type="entry name" value="BRO1_ScRim20-like"/>
    <property type="match status" value="1"/>
</dbReference>
<dbReference type="InterPro" id="IPR004328">
    <property type="entry name" value="BRO1_dom"/>
</dbReference>
<dbReference type="GO" id="GO:0055085">
    <property type="term" value="P:transmembrane transport"/>
    <property type="evidence" value="ECO:0007669"/>
    <property type="project" value="InterPro"/>
</dbReference>
<evidence type="ECO:0000256" key="3">
    <source>
        <dbReference type="ARBA" id="ARBA00022692"/>
    </source>
</evidence>
<protein>
    <recommendedName>
        <fullName evidence="12">BRO1 domain-containing protein</fullName>
    </recommendedName>
</protein>
<feature type="compositionally biased region" description="Pro residues" evidence="11">
    <location>
        <begin position="1115"/>
        <end position="1124"/>
    </location>
</feature>
<accession>A0A9W9IM80</accession>
<feature type="repeat" description="Solcar" evidence="10">
    <location>
        <begin position="19"/>
        <end position="101"/>
    </location>
</feature>
<dbReference type="InterPro" id="IPR023395">
    <property type="entry name" value="MCP_dom_sf"/>
</dbReference>
<evidence type="ECO:0000256" key="1">
    <source>
        <dbReference type="ARBA" id="ARBA00004448"/>
    </source>
</evidence>
<organism evidence="13 14">
    <name type="scientific">Penicillium capsulatum</name>
    <dbReference type="NCBI Taxonomy" id="69766"/>
    <lineage>
        <taxon>Eukaryota</taxon>
        <taxon>Fungi</taxon>
        <taxon>Dikarya</taxon>
        <taxon>Ascomycota</taxon>
        <taxon>Pezizomycotina</taxon>
        <taxon>Eurotiomycetes</taxon>
        <taxon>Eurotiomycetidae</taxon>
        <taxon>Eurotiales</taxon>
        <taxon>Aspergillaceae</taxon>
        <taxon>Penicillium</taxon>
    </lineage>
</organism>
<evidence type="ECO:0000313" key="13">
    <source>
        <dbReference type="EMBL" id="KAJ5179706.1"/>
    </source>
</evidence>
<keyword evidence="8 10" id="KW-0472">Membrane</keyword>
<dbReference type="PRINTS" id="PR00926">
    <property type="entry name" value="MITOCARRIER"/>
</dbReference>
<dbReference type="GO" id="GO:0005743">
    <property type="term" value="C:mitochondrial inner membrane"/>
    <property type="evidence" value="ECO:0007669"/>
    <property type="project" value="UniProtKB-SubCell"/>
</dbReference>
<dbReference type="Gene3D" id="1.25.40.280">
    <property type="entry name" value="alix/aip1 like domains"/>
    <property type="match status" value="1"/>
</dbReference>
<dbReference type="Gene3D" id="1.50.40.10">
    <property type="entry name" value="Mitochondrial carrier domain"/>
    <property type="match status" value="1"/>
</dbReference>
<dbReference type="PANTHER" id="PTHR23030">
    <property type="entry name" value="PCD6 INTERACTING PROTEIN-RELATED"/>
    <property type="match status" value="1"/>
</dbReference>
<dbReference type="Pfam" id="PF03097">
    <property type="entry name" value="BRO1"/>
    <property type="match status" value="1"/>
</dbReference>
<evidence type="ECO:0000256" key="9">
    <source>
        <dbReference type="ARBA" id="ARBA00038154"/>
    </source>
</evidence>
<gene>
    <name evidence="13" type="ORF">N7492_002916</name>
</gene>
<name>A0A9W9IM80_9EURO</name>
<dbReference type="SMART" id="SM01041">
    <property type="entry name" value="BRO1"/>
    <property type="match status" value="1"/>
</dbReference>
<dbReference type="InterPro" id="IPR002067">
    <property type="entry name" value="MCP"/>
</dbReference>
<comment type="caution">
    <text evidence="13">The sequence shown here is derived from an EMBL/GenBank/DDBJ whole genome shotgun (WGS) entry which is preliminary data.</text>
</comment>
<evidence type="ECO:0000256" key="8">
    <source>
        <dbReference type="ARBA" id="ARBA00023136"/>
    </source>
</evidence>
<dbReference type="Pfam" id="PF00153">
    <property type="entry name" value="Mito_carr"/>
    <property type="match status" value="3"/>
</dbReference>
<reference evidence="13" key="2">
    <citation type="journal article" date="2023" name="IMA Fungus">
        <title>Comparative genomic study of the Penicillium genus elucidates a diverse pangenome and 15 lateral gene transfer events.</title>
        <authorList>
            <person name="Petersen C."/>
            <person name="Sorensen T."/>
            <person name="Nielsen M.R."/>
            <person name="Sondergaard T.E."/>
            <person name="Sorensen J.L."/>
            <person name="Fitzpatrick D.A."/>
            <person name="Frisvad J.C."/>
            <person name="Nielsen K.L."/>
        </authorList>
    </citation>
    <scope>NUCLEOTIDE SEQUENCE</scope>
    <source>
        <strain evidence="13">IBT 21917</strain>
    </source>
</reference>
<evidence type="ECO:0000256" key="11">
    <source>
        <dbReference type="SAM" id="MobiDB-lite"/>
    </source>
</evidence>
<keyword evidence="4" id="KW-0677">Repeat</keyword>
<dbReference type="InterPro" id="IPR025304">
    <property type="entry name" value="ALIX_V_dom"/>
</dbReference>
<feature type="repeat" description="Solcar" evidence="10">
    <location>
        <begin position="128"/>
        <end position="230"/>
    </location>
</feature>
<evidence type="ECO:0000256" key="5">
    <source>
        <dbReference type="ARBA" id="ARBA00022792"/>
    </source>
</evidence>
<evidence type="ECO:0000256" key="7">
    <source>
        <dbReference type="ARBA" id="ARBA00023128"/>
    </source>
</evidence>
<dbReference type="OrthoDB" id="64867at2759"/>
<evidence type="ECO:0000256" key="10">
    <source>
        <dbReference type="PROSITE-ProRule" id="PRU00282"/>
    </source>
</evidence>
<dbReference type="PROSITE" id="PS50920">
    <property type="entry name" value="SOLCAR"/>
    <property type="match status" value="3"/>
</dbReference>
<evidence type="ECO:0000313" key="14">
    <source>
        <dbReference type="Proteomes" id="UP001146351"/>
    </source>
</evidence>
<dbReference type="Gene3D" id="1.20.140.50">
    <property type="entry name" value="alix/aip1 like domains"/>
    <property type="match status" value="1"/>
</dbReference>
<feature type="domain" description="BRO1" evidence="12">
    <location>
        <begin position="361"/>
        <end position="744"/>
    </location>
</feature>
<feature type="region of interest" description="Disordered" evidence="11">
    <location>
        <begin position="1108"/>
        <end position="1202"/>
    </location>
</feature>
<keyword evidence="7" id="KW-0496">Mitochondrion</keyword>
<dbReference type="SUPFAM" id="SSF103506">
    <property type="entry name" value="Mitochondrial carrier"/>
    <property type="match status" value="1"/>
</dbReference>
<evidence type="ECO:0000259" key="12">
    <source>
        <dbReference type="PROSITE" id="PS51180"/>
    </source>
</evidence>
<dbReference type="Gene3D" id="1.20.120.560">
    <property type="entry name" value="alix/aip1 in complex with the ypdl late domain"/>
    <property type="match status" value="1"/>
</dbReference>
<dbReference type="FunFam" id="1.50.40.10:FF:000167">
    <property type="entry name" value="Uncharacterized mitochondrial carrier C29A3.11c"/>
    <property type="match status" value="1"/>
</dbReference>
<dbReference type="GO" id="GO:0005768">
    <property type="term" value="C:endosome"/>
    <property type="evidence" value="ECO:0007669"/>
    <property type="project" value="TreeGrafter"/>
</dbReference>
<dbReference type="CDD" id="cd09236">
    <property type="entry name" value="V_AnPalA_UmRIM20_like"/>
    <property type="match status" value="1"/>
</dbReference>
<dbReference type="PROSITE" id="PS51180">
    <property type="entry name" value="BRO1"/>
    <property type="match status" value="1"/>
</dbReference>
<reference evidence="13" key="1">
    <citation type="submission" date="2022-11" db="EMBL/GenBank/DDBJ databases">
        <authorList>
            <person name="Petersen C."/>
        </authorList>
    </citation>
    <scope>NUCLEOTIDE SEQUENCE</scope>
    <source>
        <strain evidence="13">IBT 21917</strain>
    </source>
</reference>
<keyword evidence="2" id="KW-0813">Transport</keyword>
<comment type="subcellular location">
    <subcellularLocation>
        <location evidence="1">Mitochondrion inner membrane</location>
        <topology evidence="1">Multi-pass membrane protein</topology>
    </subcellularLocation>
</comment>